<proteinExistence type="predicted"/>
<dbReference type="InterPro" id="IPR043502">
    <property type="entry name" value="DNA/RNA_pol_sf"/>
</dbReference>
<dbReference type="Proteomes" id="UP000824469">
    <property type="component" value="Unassembled WGS sequence"/>
</dbReference>
<protein>
    <recommendedName>
        <fullName evidence="1">Reverse transcriptase/retrotransposon-derived protein RNase H-like domain-containing protein</fullName>
    </recommendedName>
</protein>
<gene>
    <name evidence="2" type="ORF">KI387_029751</name>
</gene>
<comment type="caution">
    <text evidence="2">The sequence shown here is derived from an EMBL/GenBank/DDBJ whole genome shotgun (WGS) entry which is preliminary data.</text>
</comment>
<dbReference type="SUPFAM" id="SSF56672">
    <property type="entry name" value="DNA/RNA polymerases"/>
    <property type="match status" value="1"/>
</dbReference>
<accession>A0AA38CJG3</accession>
<dbReference type="Gene3D" id="3.30.70.270">
    <property type="match status" value="1"/>
</dbReference>
<keyword evidence="3" id="KW-1185">Reference proteome</keyword>
<dbReference type="InterPro" id="IPR051320">
    <property type="entry name" value="Viral_Replic_Matur_Polypro"/>
</dbReference>
<dbReference type="InterPro" id="IPR041577">
    <property type="entry name" value="RT_RNaseH_2"/>
</dbReference>
<sequence>ITAPLEELLRHKSAFHWGEAQQRAFDTLKDRLVTTPILHFPSWDKPFHVHVDASGTAIGAMLAQPGEGIVDHPLCFA</sequence>
<feature type="non-terminal residue" evidence="2">
    <location>
        <position position="1"/>
    </location>
</feature>
<evidence type="ECO:0000259" key="1">
    <source>
        <dbReference type="Pfam" id="PF17919"/>
    </source>
</evidence>
<organism evidence="2 3">
    <name type="scientific">Taxus chinensis</name>
    <name type="common">Chinese yew</name>
    <name type="synonym">Taxus wallichiana var. chinensis</name>
    <dbReference type="NCBI Taxonomy" id="29808"/>
    <lineage>
        <taxon>Eukaryota</taxon>
        <taxon>Viridiplantae</taxon>
        <taxon>Streptophyta</taxon>
        <taxon>Embryophyta</taxon>
        <taxon>Tracheophyta</taxon>
        <taxon>Spermatophyta</taxon>
        <taxon>Pinopsida</taxon>
        <taxon>Pinidae</taxon>
        <taxon>Conifers II</taxon>
        <taxon>Cupressales</taxon>
        <taxon>Taxaceae</taxon>
        <taxon>Taxus</taxon>
    </lineage>
</organism>
<evidence type="ECO:0000313" key="2">
    <source>
        <dbReference type="EMBL" id="KAH9298069.1"/>
    </source>
</evidence>
<name>A0AA38CJG3_TAXCH</name>
<dbReference type="PANTHER" id="PTHR33064">
    <property type="entry name" value="POL PROTEIN"/>
    <property type="match status" value="1"/>
</dbReference>
<dbReference type="AlphaFoldDB" id="A0AA38CJG3"/>
<dbReference type="Pfam" id="PF17919">
    <property type="entry name" value="RT_RNaseH_2"/>
    <property type="match status" value="1"/>
</dbReference>
<dbReference type="InterPro" id="IPR043128">
    <property type="entry name" value="Rev_trsase/Diguanyl_cyclase"/>
</dbReference>
<feature type="non-terminal residue" evidence="2">
    <location>
        <position position="77"/>
    </location>
</feature>
<reference evidence="2 3" key="1">
    <citation type="journal article" date="2021" name="Nat. Plants">
        <title>The Taxus genome provides insights into paclitaxel biosynthesis.</title>
        <authorList>
            <person name="Xiong X."/>
            <person name="Gou J."/>
            <person name="Liao Q."/>
            <person name="Li Y."/>
            <person name="Zhou Q."/>
            <person name="Bi G."/>
            <person name="Li C."/>
            <person name="Du R."/>
            <person name="Wang X."/>
            <person name="Sun T."/>
            <person name="Guo L."/>
            <person name="Liang H."/>
            <person name="Lu P."/>
            <person name="Wu Y."/>
            <person name="Zhang Z."/>
            <person name="Ro D.K."/>
            <person name="Shang Y."/>
            <person name="Huang S."/>
            <person name="Yan J."/>
        </authorList>
    </citation>
    <scope>NUCLEOTIDE SEQUENCE [LARGE SCALE GENOMIC DNA]</scope>
    <source>
        <strain evidence="2">Ta-2019</strain>
    </source>
</reference>
<dbReference type="EMBL" id="JAHRHJ020000010">
    <property type="protein sequence ID" value="KAH9298069.1"/>
    <property type="molecule type" value="Genomic_DNA"/>
</dbReference>
<feature type="domain" description="Reverse transcriptase/retrotransposon-derived protein RNase H-like" evidence="1">
    <location>
        <begin position="17"/>
        <end position="77"/>
    </location>
</feature>
<evidence type="ECO:0000313" key="3">
    <source>
        <dbReference type="Proteomes" id="UP000824469"/>
    </source>
</evidence>
<dbReference type="PANTHER" id="PTHR33064:SF37">
    <property type="entry name" value="RIBONUCLEASE H"/>
    <property type="match status" value="1"/>
</dbReference>